<dbReference type="SUPFAM" id="SSF54593">
    <property type="entry name" value="Glyoxalase/Bleomycin resistance protein/Dihydroxybiphenyl dioxygenase"/>
    <property type="match status" value="1"/>
</dbReference>
<dbReference type="InterPro" id="IPR000335">
    <property type="entry name" value="Bleomycin-R"/>
</dbReference>
<reference evidence="5 6" key="1">
    <citation type="submission" date="2020-04" db="EMBL/GenBank/DDBJ databases">
        <authorList>
            <person name="De Canck E."/>
        </authorList>
    </citation>
    <scope>NUCLEOTIDE SEQUENCE [LARGE SCALE GENOMIC DNA]</scope>
    <source>
        <strain evidence="5 6">LMG 27177</strain>
    </source>
</reference>
<keyword evidence="3" id="KW-0046">Antibiotic resistance</keyword>
<dbReference type="RefSeq" id="WP_175159496.1">
    <property type="nucleotide sequence ID" value="NZ_CADIKI010000005.1"/>
</dbReference>
<feature type="domain" description="VOC" evidence="4">
    <location>
        <begin position="3"/>
        <end position="118"/>
    </location>
</feature>
<dbReference type="CDD" id="cd08349">
    <property type="entry name" value="BLMA_like"/>
    <property type="match status" value="1"/>
</dbReference>
<protein>
    <recommendedName>
        <fullName evidence="2">Bleomycin resistance protein</fullName>
    </recommendedName>
</protein>
<dbReference type="EMBL" id="CADIKI010000005">
    <property type="protein sequence ID" value="CAB3787668.1"/>
    <property type="molecule type" value="Genomic_DNA"/>
</dbReference>
<keyword evidence="6" id="KW-1185">Reference proteome</keyword>
<evidence type="ECO:0000313" key="6">
    <source>
        <dbReference type="Proteomes" id="UP000494252"/>
    </source>
</evidence>
<organism evidence="5 6">
    <name type="scientific">Paraburkholderia fynbosensis</name>
    <dbReference type="NCBI Taxonomy" id="1200993"/>
    <lineage>
        <taxon>Bacteria</taxon>
        <taxon>Pseudomonadati</taxon>
        <taxon>Pseudomonadota</taxon>
        <taxon>Betaproteobacteria</taxon>
        <taxon>Burkholderiales</taxon>
        <taxon>Burkholderiaceae</taxon>
        <taxon>Paraburkholderia</taxon>
    </lineage>
</organism>
<accession>A0A6J5FXC7</accession>
<proteinExistence type="inferred from homology"/>
<dbReference type="Proteomes" id="UP000494252">
    <property type="component" value="Unassembled WGS sequence"/>
</dbReference>
<evidence type="ECO:0000256" key="3">
    <source>
        <dbReference type="ARBA" id="ARBA00023251"/>
    </source>
</evidence>
<dbReference type="Gene3D" id="3.10.180.10">
    <property type="entry name" value="2,3-Dihydroxybiphenyl 1,2-Dioxygenase, domain 1"/>
    <property type="match status" value="1"/>
</dbReference>
<name>A0A6J5FXC7_9BURK</name>
<evidence type="ECO:0000256" key="1">
    <source>
        <dbReference type="ARBA" id="ARBA00011051"/>
    </source>
</evidence>
<dbReference type="Pfam" id="PF19581">
    <property type="entry name" value="Glyoxalase_7"/>
    <property type="match status" value="1"/>
</dbReference>
<sequence length="119" mass="13846">MTLLNAIPILRMFSIERTYEFYLTYLGFELDWEHRFADDLPLYAQIRRDSVILHLSEHHGDSTPGSAVFLPLDDIESLHGELHGKQYSYARPGIEEVGWGRQMQITDPSGNRLRFCQFS</sequence>
<comment type="similarity">
    <text evidence="1">Belongs to the bleomycin resistance protein family.</text>
</comment>
<evidence type="ECO:0000313" key="5">
    <source>
        <dbReference type="EMBL" id="CAB3787668.1"/>
    </source>
</evidence>
<dbReference type="InterPro" id="IPR037523">
    <property type="entry name" value="VOC_core"/>
</dbReference>
<dbReference type="GO" id="GO:0046677">
    <property type="term" value="P:response to antibiotic"/>
    <property type="evidence" value="ECO:0007669"/>
    <property type="project" value="UniProtKB-KW"/>
</dbReference>
<evidence type="ECO:0000259" key="4">
    <source>
        <dbReference type="PROSITE" id="PS51819"/>
    </source>
</evidence>
<evidence type="ECO:0000256" key="2">
    <source>
        <dbReference type="ARBA" id="ARBA00021572"/>
    </source>
</evidence>
<gene>
    <name evidence="5" type="ORF">LMG27177_02264</name>
</gene>
<dbReference type="AlphaFoldDB" id="A0A6J5FXC7"/>
<dbReference type="PROSITE" id="PS51819">
    <property type="entry name" value="VOC"/>
    <property type="match status" value="1"/>
</dbReference>
<dbReference type="InterPro" id="IPR029068">
    <property type="entry name" value="Glyas_Bleomycin-R_OHBP_Dase"/>
</dbReference>